<gene>
    <name evidence="1" type="ORF">Cni_G19589</name>
</gene>
<sequence length="73" mass="7728">MIPSVNAGYAPAAGAHSSPMIVDGVADPKLGVWLSNQFGWSEEVVPKVRALFTLVNNALTAPMDTCRDGKDIE</sequence>
<organism evidence="1 2">
    <name type="scientific">Canna indica</name>
    <name type="common">Indian-shot</name>
    <dbReference type="NCBI Taxonomy" id="4628"/>
    <lineage>
        <taxon>Eukaryota</taxon>
        <taxon>Viridiplantae</taxon>
        <taxon>Streptophyta</taxon>
        <taxon>Embryophyta</taxon>
        <taxon>Tracheophyta</taxon>
        <taxon>Spermatophyta</taxon>
        <taxon>Magnoliopsida</taxon>
        <taxon>Liliopsida</taxon>
        <taxon>Zingiberales</taxon>
        <taxon>Cannaceae</taxon>
        <taxon>Canna</taxon>
    </lineage>
</organism>
<reference evidence="1 2" key="1">
    <citation type="submission" date="2023-10" db="EMBL/GenBank/DDBJ databases">
        <title>Chromosome-scale genome assembly provides insights into flower coloration mechanisms of Canna indica.</title>
        <authorList>
            <person name="Li C."/>
        </authorList>
    </citation>
    <scope>NUCLEOTIDE SEQUENCE [LARGE SCALE GENOMIC DNA]</scope>
    <source>
        <tissue evidence="1">Flower</tissue>
    </source>
</reference>
<accession>A0AAQ3QJW4</accession>
<keyword evidence="2" id="KW-1185">Reference proteome</keyword>
<evidence type="ECO:0000313" key="2">
    <source>
        <dbReference type="Proteomes" id="UP001327560"/>
    </source>
</evidence>
<name>A0AAQ3QJW4_9LILI</name>
<evidence type="ECO:0000313" key="1">
    <source>
        <dbReference type="EMBL" id="WOL10830.1"/>
    </source>
</evidence>
<protein>
    <submittedName>
        <fullName evidence="1">Uncharacterized protein</fullName>
    </submittedName>
</protein>
<dbReference type="EMBL" id="CP136895">
    <property type="protein sequence ID" value="WOL10830.1"/>
    <property type="molecule type" value="Genomic_DNA"/>
</dbReference>
<dbReference type="AlphaFoldDB" id="A0AAQ3QJW4"/>
<proteinExistence type="predicted"/>
<dbReference type="Proteomes" id="UP001327560">
    <property type="component" value="Chromosome 6"/>
</dbReference>